<gene>
    <name evidence="2" type="ORF">ACS15_4964</name>
</gene>
<organism evidence="2 3">
    <name type="scientific">Ralstonia insidiosa</name>
    <dbReference type="NCBI Taxonomy" id="190721"/>
    <lineage>
        <taxon>Bacteria</taxon>
        <taxon>Pseudomonadati</taxon>
        <taxon>Pseudomonadota</taxon>
        <taxon>Betaproteobacteria</taxon>
        <taxon>Burkholderiales</taxon>
        <taxon>Burkholderiaceae</taxon>
        <taxon>Ralstonia</taxon>
    </lineage>
</organism>
<dbReference type="EMBL" id="CP012606">
    <property type="protein sequence ID" value="ANH75687.1"/>
    <property type="molecule type" value="Genomic_DNA"/>
</dbReference>
<reference evidence="2 3" key="1">
    <citation type="submission" date="2015-09" db="EMBL/GenBank/DDBJ databases">
        <authorList>
            <person name="Xu Y."/>
            <person name="Nagy A."/>
            <person name="Liu N.T."/>
            <person name="Nou X."/>
        </authorList>
    </citation>
    <scope>NUCLEOTIDE SEQUENCE [LARGE SCALE GENOMIC DNA]</scope>
    <source>
        <strain evidence="2 3">FC1138</strain>
    </source>
</reference>
<protein>
    <submittedName>
        <fullName evidence="2">Uncharacterized protein</fullName>
    </submittedName>
</protein>
<dbReference type="Proteomes" id="UP000077927">
    <property type="component" value="Chromosome 2"/>
</dbReference>
<feature type="chain" id="PRO_5042065844" evidence="1">
    <location>
        <begin position="23"/>
        <end position="142"/>
    </location>
</feature>
<accession>A0AAC9BK77</accession>
<proteinExistence type="predicted"/>
<sequence>MPAYGRCLATPPLCAVALIAFPKFLSTCGATTCAVRPAPSLGKRWLPMRGSLARFASVNARTVPTPARARRYAVRHAARACAQTGGMQGCCTGERDAGFGALLQLQPRHAIHVGAVPHSSRQTTGMPYKRRRRFAPRRRVFG</sequence>
<keyword evidence="1" id="KW-0732">Signal</keyword>
<dbReference type="KEGG" id="rin:ACS15_4964"/>
<evidence type="ECO:0000256" key="1">
    <source>
        <dbReference type="SAM" id="SignalP"/>
    </source>
</evidence>
<dbReference type="AlphaFoldDB" id="A0AAC9BK77"/>
<evidence type="ECO:0000313" key="3">
    <source>
        <dbReference type="Proteomes" id="UP000077927"/>
    </source>
</evidence>
<evidence type="ECO:0000313" key="2">
    <source>
        <dbReference type="EMBL" id="ANH75687.1"/>
    </source>
</evidence>
<feature type="signal peptide" evidence="1">
    <location>
        <begin position="1"/>
        <end position="22"/>
    </location>
</feature>
<name>A0AAC9BK77_9RALS</name>